<organism evidence="2 3">
    <name type="scientific">Phyllotreta striolata</name>
    <name type="common">Striped flea beetle</name>
    <name type="synonym">Crioceris striolata</name>
    <dbReference type="NCBI Taxonomy" id="444603"/>
    <lineage>
        <taxon>Eukaryota</taxon>
        <taxon>Metazoa</taxon>
        <taxon>Ecdysozoa</taxon>
        <taxon>Arthropoda</taxon>
        <taxon>Hexapoda</taxon>
        <taxon>Insecta</taxon>
        <taxon>Pterygota</taxon>
        <taxon>Neoptera</taxon>
        <taxon>Endopterygota</taxon>
        <taxon>Coleoptera</taxon>
        <taxon>Polyphaga</taxon>
        <taxon>Cucujiformia</taxon>
        <taxon>Chrysomeloidea</taxon>
        <taxon>Chrysomelidae</taxon>
        <taxon>Galerucinae</taxon>
        <taxon>Alticini</taxon>
        <taxon>Phyllotreta</taxon>
    </lineage>
</organism>
<evidence type="ECO:0000256" key="1">
    <source>
        <dbReference type="SAM" id="MobiDB-lite"/>
    </source>
</evidence>
<dbReference type="AlphaFoldDB" id="A0A9N9XRD0"/>
<gene>
    <name evidence="2" type="ORF">PHYEVI_LOCUS5417</name>
</gene>
<sequence length="173" mass="20202">MTSNVDQRNKDIKIIFQRKHFQYPSKYNIRRVTRCTSRLQEPEVQSVYSKKYQEKPASNEKPPRKQHSNYSENVPKNVKNVNSKKTQNKSHARLVSDFTQTAVKSFKCKKCSTTDARKGFNFVELIDKSRIVKVPKNVLPPCKPVDRSNIVSEDDSSLKNRIKFKSLLRKLNE</sequence>
<dbReference type="Proteomes" id="UP001153712">
    <property type="component" value="Chromosome 2"/>
</dbReference>
<evidence type="ECO:0000313" key="2">
    <source>
        <dbReference type="EMBL" id="CAG9859040.1"/>
    </source>
</evidence>
<proteinExistence type="predicted"/>
<evidence type="ECO:0000313" key="3">
    <source>
        <dbReference type="Proteomes" id="UP001153712"/>
    </source>
</evidence>
<dbReference type="EMBL" id="OU900095">
    <property type="protein sequence ID" value="CAG9859040.1"/>
    <property type="molecule type" value="Genomic_DNA"/>
</dbReference>
<reference evidence="2" key="1">
    <citation type="submission" date="2022-01" db="EMBL/GenBank/DDBJ databases">
        <authorList>
            <person name="King R."/>
        </authorList>
    </citation>
    <scope>NUCLEOTIDE SEQUENCE</scope>
</reference>
<feature type="compositionally biased region" description="Basic and acidic residues" evidence="1">
    <location>
        <begin position="51"/>
        <end position="63"/>
    </location>
</feature>
<name>A0A9N9XRD0_PHYSR</name>
<feature type="compositionally biased region" description="Low complexity" evidence="1">
    <location>
        <begin position="71"/>
        <end position="85"/>
    </location>
</feature>
<protein>
    <submittedName>
        <fullName evidence="2">Uncharacterized protein</fullName>
    </submittedName>
</protein>
<keyword evidence="3" id="KW-1185">Reference proteome</keyword>
<accession>A0A9N9XRD0</accession>
<feature type="region of interest" description="Disordered" evidence="1">
    <location>
        <begin position="46"/>
        <end position="91"/>
    </location>
</feature>